<dbReference type="CDD" id="cd03811">
    <property type="entry name" value="GT4_GT28_WabH-like"/>
    <property type="match status" value="1"/>
</dbReference>
<dbReference type="PANTHER" id="PTHR12526:SF630">
    <property type="entry name" value="GLYCOSYLTRANSFERASE"/>
    <property type="match status" value="1"/>
</dbReference>
<dbReference type="SUPFAM" id="SSF53756">
    <property type="entry name" value="UDP-Glycosyltransferase/glycogen phosphorylase"/>
    <property type="match status" value="1"/>
</dbReference>
<reference evidence="3" key="1">
    <citation type="submission" date="2018-11" db="EMBL/GenBank/DDBJ databases">
        <title>Proposal to divide the Flavobacteriaceae and reorganize its genera based on Amino Acid Identity values calculated from whole genome sequences.</title>
        <authorList>
            <person name="Nicholson A.C."/>
            <person name="Gulvik C.A."/>
            <person name="Whitney A.M."/>
            <person name="Humrighouse B.W."/>
            <person name="Bell M."/>
            <person name="Holmes B."/>
            <person name="Steigerwalt A."/>
            <person name="Villarma A."/>
            <person name="Sheth M."/>
            <person name="Batra D."/>
            <person name="Pryor J."/>
            <person name="Bernardet J.-F."/>
            <person name="Hugo C."/>
            <person name="Kampfer P."/>
            <person name="Newman J."/>
            <person name="Mcquiston J.R."/>
        </authorList>
    </citation>
    <scope>NUCLEOTIDE SEQUENCE [LARGE SCALE GENOMIC DNA]</scope>
    <source>
        <strain evidence="3">H3056</strain>
    </source>
</reference>
<dbReference type="InterPro" id="IPR001296">
    <property type="entry name" value="Glyco_trans_1"/>
</dbReference>
<sequence length="401" mass="45123">MSAVRLMKTNKMKKNLLFVIPGLGAGGAEKSLVNLLNAIDEENYSIDLLLFSDTGLFFSQIPKYVNVIKPDGDFKVFQKPLPVALASFFFRGKVEQLMARFRFFIKNNFGTSKAIGEQLSWEDLSKCLKPIEKKYDTAIAFLEKTAVYIVVDKVIADKKIAFIHNDYSKLGLNFNFDKPYFDRLDCLATVSEECGLVLKALMPNNRVEVVYNLTSKKLINSLAEQEKVPRVAETELLSIGRLDPQKGFDLALKAAATLKSQGLNFVWRIIGEGAERGFLETKIKEMMLQDHVKLLGLQKNPYPFLKNCDIYVQPSRFEGKSIAIDEAMLLGKPIVVTDFSTARDQITDGFTGLIAEMSPDSLAEKILTLSRNTAQRKMLSDNLKNIPDRSGDILKKFYTIL</sequence>
<feature type="domain" description="Glycosyl transferase family 1" evidence="1">
    <location>
        <begin position="232"/>
        <end position="384"/>
    </location>
</feature>
<evidence type="ECO:0000313" key="3">
    <source>
        <dbReference type="Proteomes" id="UP000270224"/>
    </source>
</evidence>
<dbReference type="Proteomes" id="UP000270224">
    <property type="component" value="Unassembled WGS sequence"/>
</dbReference>
<evidence type="ECO:0000313" key="2">
    <source>
        <dbReference type="EMBL" id="ROI09228.1"/>
    </source>
</evidence>
<evidence type="ECO:0000259" key="1">
    <source>
        <dbReference type="Pfam" id="PF00534"/>
    </source>
</evidence>
<proteinExistence type="predicted"/>
<gene>
    <name evidence="2" type="ORF">EGI11_07390</name>
</gene>
<dbReference type="OrthoDB" id="798298at2"/>
<dbReference type="AlphaFoldDB" id="A0A3N0WVX7"/>
<reference evidence="3" key="2">
    <citation type="submission" date="2018-11" db="EMBL/GenBank/DDBJ databases">
        <title>Proposal to divide the Flavobacteriaceae and reorganize its genera based on Amino Acid Identity values calculated from whole genome sequences.</title>
        <authorList>
            <person name="Nicholson A.C."/>
            <person name="Gulvik C.A."/>
            <person name="Whitney A.M."/>
            <person name="Humrighouse B.W."/>
            <person name="Bell M."/>
            <person name="Holmens B."/>
            <person name="Steigerwalt A."/>
            <person name="Villarma A."/>
            <person name="Sheth M."/>
            <person name="Batra D."/>
            <person name="Pryor J."/>
            <person name="Bernardet J.-F."/>
            <person name="Hugo C."/>
            <person name="Kampfer P."/>
            <person name="Newman J."/>
            <person name="Mcquiston J.R."/>
        </authorList>
    </citation>
    <scope>NUCLEOTIDE SEQUENCE [LARGE SCALE GENOMIC DNA]</scope>
    <source>
        <strain evidence="3">H3056</strain>
    </source>
</reference>
<name>A0A3N0WVX7_9FLAO</name>
<comment type="caution">
    <text evidence="2">The sequence shown here is derived from an EMBL/GenBank/DDBJ whole genome shotgun (WGS) entry which is preliminary data.</text>
</comment>
<protein>
    <submittedName>
        <fullName evidence="2">Glycosyltransferase</fullName>
    </submittedName>
</protein>
<dbReference type="Gene3D" id="3.40.50.2000">
    <property type="entry name" value="Glycogen Phosphorylase B"/>
    <property type="match status" value="2"/>
</dbReference>
<keyword evidence="2" id="KW-0808">Transferase</keyword>
<dbReference type="Pfam" id="PF00534">
    <property type="entry name" value="Glycos_transf_1"/>
    <property type="match status" value="1"/>
</dbReference>
<accession>A0A3N0WVX7</accession>
<organism evidence="2 3">
    <name type="scientific">Kaistella daneshvariae</name>
    <dbReference type="NCBI Taxonomy" id="2487074"/>
    <lineage>
        <taxon>Bacteria</taxon>
        <taxon>Pseudomonadati</taxon>
        <taxon>Bacteroidota</taxon>
        <taxon>Flavobacteriia</taxon>
        <taxon>Flavobacteriales</taxon>
        <taxon>Weeksellaceae</taxon>
        <taxon>Chryseobacterium group</taxon>
        <taxon>Kaistella</taxon>
    </lineage>
</organism>
<dbReference type="GO" id="GO:0016757">
    <property type="term" value="F:glycosyltransferase activity"/>
    <property type="evidence" value="ECO:0007669"/>
    <property type="project" value="InterPro"/>
</dbReference>
<dbReference type="PANTHER" id="PTHR12526">
    <property type="entry name" value="GLYCOSYLTRANSFERASE"/>
    <property type="match status" value="1"/>
</dbReference>
<dbReference type="EMBL" id="RJUG01000003">
    <property type="protein sequence ID" value="ROI09228.1"/>
    <property type="molecule type" value="Genomic_DNA"/>
</dbReference>